<dbReference type="EMBL" id="JBBWWR010000009">
    <property type="protein sequence ID" value="KAK8961928.1"/>
    <property type="molecule type" value="Genomic_DNA"/>
</dbReference>
<comment type="caution">
    <text evidence="1">The sequence shown here is derived from an EMBL/GenBank/DDBJ whole genome shotgun (WGS) entry which is preliminary data.</text>
</comment>
<name>A0ABR2MG33_9ASPA</name>
<protein>
    <submittedName>
        <fullName evidence="1">Uncharacterized protein</fullName>
    </submittedName>
</protein>
<sequence length="170" mass="19645">MMFYHLKDLYHIIIDSRSHKSLRLRLFGRFRRAFGANAAGRRVNKWGAGGVCSRRKKKKPRKRRFFNPASPLLFQLYISASREQTPLPHQMKLKALFDVAVVCERPTSNFYILRKEVSVVAERVEEVRDATGLERLQANLSALQRKAADSSLWDDPPKAQEILLGSIHKR</sequence>
<accession>A0ABR2MG33</accession>
<evidence type="ECO:0000313" key="1">
    <source>
        <dbReference type="EMBL" id="KAK8961928.1"/>
    </source>
</evidence>
<evidence type="ECO:0000313" key="2">
    <source>
        <dbReference type="Proteomes" id="UP001412067"/>
    </source>
</evidence>
<organism evidence="1 2">
    <name type="scientific">Platanthera guangdongensis</name>
    <dbReference type="NCBI Taxonomy" id="2320717"/>
    <lineage>
        <taxon>Eukaryota</taxon>
        <taxon>Viridiplantae</taxon>
        <taxon>Streptophyta</taxon>
        <taxon>Embryophyta</taxon>
        <taxon>Tracheophyta</taxon>
        <taxon>Spermatophyta</taxon>
        <taxon>Magnoliopsida</taxon>
        <taxon>Liliopsida</taxon>
        <taxon>Asparagales</taxon>
        <taxon>Orchidaceae</taxon>
        <taxon>Orchidoideae</taxon>
        <taxon>Orchideae</taxon>
        <taxon>Orchidinae</taxon>
        <taxon>Platanthera</taxon>
    </lineage>
</organism>
<gene>
    <name evidence="1" type="ORF">KSP40_PGU020033</name>
</gene>
<reference evidence="1 2" key="1">
    <citation type="journal article" date="2022" name="Nat. Plants">
        <title>Genomes of leafy and leafless Platanthera orchids illuminate the evolution of mycoheterotrophy.</title>
        <authorList>
            <person name="Li M.H."/>
            <person name="Liu K.W."/>
            <person name="Li Z."/>
            <person name="Lu H.C."/>
            <person name="Ye Q.L."/>
            <person name="Zhang D."/>
            <person name="Wang J.Y."/>
            <person name="Li Y.F."/>
            <person name="Zhong Z.M."/>
            <person name="Liu X."/>
            <person name="Yu X."/>
            <person name="Liu D.K."/>
            <person name="Tu X.D."/>
            <person name="Liu B."/>
            <person name="Hao Y."/>
            <person name="Liao X.Y."/>
            <person name="Jiang Y.T."/>
            <person name="Sun W.H."/>
            <person name="Chen J."/>
            <person name="Chen Y.Q."/>
            <person name="Ai Y."/>
            <person name="Zhai J.W."/>
            <person name="Wu S.S."/>
            <person name="Zhou Z."/>
            <person name="Hsiao Y.Y."/>
            <person name="Wu W.L."/>
            <person name="Chen Y.Y."/>
            <person name="Lin Y.F."/>
            <person name="Hsu J.L."/>
            <person name="Li C.Y."/>
            <person name="Wang Z.W."/>
            <person name="Zhao X."/>
            <person name="Zhong W.Y."/>
            <person name="Ma X.K."/>
            <person name="Ma L."/>
            <person name="Huang J."/>
            <person name="Chen G.Z."/>
            <person name="Huang M.Z."/>
            <person name="Huang L."/>
            <person name="Peng D.H."/>
            <person name="Luo Y.B."/>
            <person name="Zou S.Q."/>
            <person name="Chen S.P."/>
            <person name="Lan S."/>
            <person name="Tsai W.C."/>
            <person name="Van de Peer Y."/>
            <person name="Liu Z.J."/>
        </authorList>
    </citation>
    <scope>NUCLEOTIDE SEQUENCE [LARGE SCALE GENOMIC DNA]</scope>
    <source>
        <strain evidence="1">Lor288</strain>
    </source>
</reference>
<proteinExistence type="predicted"/>
<dbReference type="Proteomes" id="UP001412067">
    <property type="component" value="Unassembled WGS sequence"/>
</dbReference>
<keyword evidence="2" id="KW-1185">Reference proteome</keyword>
<dbReference type="Gene3D" id="1.20.58.410">
    <property type="entry name" value="Release factor"/>
    <property type="match status" value="1"/>
</dbReference>